<gene>
    <name evidence="2" type="ORF">IMSHALPRED_000533</name>
</gene>
<dbReference type="Gene3D" id="3.80.10.10">
    <property type="entry name" value="Ribonuclease Inhibitor"/>
    <property type="match status" value="1"/>
</dbReference>
<dbReference type="InterPro" id="IPR001810">
    <property type="entry name" value="F-box_dom"/>
</dbReference>
<evidence type="ECO:0000313" key="2">
    <source>
        <dbReference type="EMBL" id="CAF9937755.1"/>
    </source>
</evidence>
<accession>A0A8H3G8F6</accession>
<dbReference type="SUPFAM" id="SSF52047">
    <property type="entry name" value="RNI-like"/>
    <property type="match status" value="1"/>
</dbReference>
<evidence type="ECO:0000259" key="1">
    <source>
        <dbReference type="PROSITE" id="PS50181"/>
    </source>
</evidence>
<keyword evidence="3" id="KW-1185">Reference proteome</keyword>
<dbReference type="EMBL" id="CAJPDT010000102">
    <property type="protein sequence ID" value="CAF9937755.1"/>
    <property type="molecule type" value="Genomic_DNA"/>
</dbReference>
<dbReference type="Proteomes" id="UP000664534">
    <property type="component" value="Unassembled WGS sequence"/>
</dbReference>
<evidence type="ECO:0000313" key="3">
    <source>
        <dbReference type="Proteomes" id="UP000664534"/>
    </source>
</evidence>
<dbReference type="OrthoDB" id="5422579at2759"/>
<feature type="domain" description="F-box" evidence="1">
    <location>
        <begin position="1"/>
        <end position="46"/>
    </location>
</feature>
<reference evidence="2" key="1">
    <citation type="submission" date="2021-03" db="EMBL/GenBank/DDBJ databases">
        <authorList>
            <person name="Tagirdzhanova G."/>
        </authorList>
    </citation>
    <scope>NUCLEOTIDE SEQUENCE</scope>
</reference>
<sequence>MPLPSELLSHTASFLPKSSLKPLRLVCKTLHDIATPLLFDSIFVSARRLDREVVNLVASRFPDSIKTVTVLWEHYPTPTPQTELNHRSCRCASLDSHNKQLKLYWAFYFELILERQIFYESGAAHAQLCHLLNRLPNLRQIVITDRRRRQDLPWLQEASLRQTIEPLPPSKAHVSLSSRIRRALADLPGLRKTMNTRKALTGLRPSHKREEAQARAAQLQANQSLRCNCFDEQPPSVGPLTGLSHAESYLTPQNPWAEVMAALHKSSNTSVVAVSVQPIKPTSYLPFAAIEACDAHILRATNKILPRLTKLDLRLNSLMSSTVDQDLRPSSGILSKALNLKSLTIDFLNNLFPYFYGRTHEGGTSFDVLLSGCQLPQLSRLRLRNLMFREDEISSFLQHTPELRDLSLQGCSIVDNYDLMIPLRRADFGSWERVLDTMKESLPRLEQIDIYDKKLYEAVHKHHRRCIAMDCDEMIHRFMFSEGINPFTGIVGERVDDVYDHYGLCSMIGIAN</sequence>
<proteinExistence type="predicted"/>
<name>A0A8H3G8F6_9LECA</name>
<dbReference type="PROSITE" id="PS50181">
    <property type="entry name" value="FBOX"/>
    <property type="match status" value="1"/>
</dbReference>
<dbReference type="AlphaFoldDB" id="A0A8H3G8F6"/>
<dbReference type="InterPro" id="IPR032675">
    <property type="entry name" value="LRR_dom_sf"/>
</dbReference>
<organism evidence="2 3">
    <name type="scientific">Imshaugia aleurites</name>
    <dbReference type="NCBI Taxonomy" id="172621"/>
    <lineage>
        <taxon>Eukaryota</taxon>
        <taxon>Fungi</taxon>
        <taxon>Dikarya</taxon>
        <taxon>Ascomycota</taxon>
        <taxon>Pezizomycotina</taxon>
        <taxon>Lecanoromycetes</taxon>
        <taxon>OSLEUM clade</taxon>
        <taxon>Lecanoromycetidae</taxon>
        <taxon>Lecanorales</taxon>
        <taxon>Lecanorineae</taxon>
        <taxon>Parmeliaceae</taxon>
        <taxon>Imshaugia</taxon>
    </lineage>
</organism>
<protein>
    <recommendedName>
        <fullName evidence="1">F-box domain-containing protein</fullName>
    </recommendedName>
</protein>
<dbReference type="SUPFAM" id="SSF81383">
    <property type="entry name" value="F-box domain"/>
    <property type="match status" value="1"/>
</dbReference>
<dbReference type="InterPro" id="IPR036047">
    <property type="entry name" value="F-box-like_dom_sf"/>
</dbReference>
<comment type="caution">
    <text evidence="2">The sequence shown here is derived from an EMBL/GenBank/DDBJ whole genome shotgun (WGS) entry which is preliminary data.</text>
</comment>